<keyword evidence="4" id="KW-1185">Reference proteome</keyword>
<name>A0AA41UI24_9BACT</name>
<organism evidence="3 4">
    <name type="scientific">Desulfatitalea alkaliphila</name>
    <dbReference type="NCBI Taxonomy" id="2929485"/>
    <lineage>
        <taxon>Bacteria</taxon>
        <taxon>Pseudomonadati</taxon>
        <taxon>Thermodesulfobacteriota</taxon>
        <taxon>Desulfobacteria</taxon>
        <taxon>Desulfobacterales</taxon>
        <taxon>Desulfosarcinaceae</taxon>
        <taxon>Desulfatitalea</taxon>
    </lineage>
</organism>
<evidence type="ECO:0000313" key="4">
    <source>
        <dbReference type="Proteomes" id="UP001165427"/>
    </source>
</evidence>
<protein>
    <recommendedName>
        <fullName evidence="5">Phage Tail Collar Domain</fullName>
    </recommendedName>
</protein>
<keyword evidence="2" id="KW-1133">Transmembrane helix</keyword>
<feature type="region of interest" description="Disordered" evidence="1">
    <location>
        <begin position="157"/>
        <end position="181"/>
    </location>
</feature>
<feature type="transmembrane region" description="Helical" evidence="2">
    <location>
        <begin position="12"/>
        <end position="29"/>
    </location>
</feature>
<evidence type="ECO:0000256" key="2">
    <source>
        <dbReference type="SAM" id="Phobius"/>
    </source>
</evidence>
<dbReference type="SUPFAM" id="SSF88874">
    <property type="entry name" value="Receptor-binding domain of short tail fibre protein gp12"/>
    <property type="match status" value="1"/>
</dbReference>
<dbReference type="RefSeq" id="WP_246904262.1">
    <property type="nucleotide sequence ID" value="NZ_JALJRB010000005.1"/>
</dbReference>
<dbReference type="AlphaFoldDB" id="A0AA41UI24"/>
<comment type="caution">
    <text evidence="3">The sequence shown here is derived from an EMBL/GenBank/DDBJ whole genome shotgun (WGS) entry which is preliminary data.</text>
</comment>
<reference evidence="3" key="1">
    <citation type="submission" date="2022-04" db="EMBL/GenBank/DDBJ databases">
        <title>Desulfatitalea alkaliphila sp. nov., a novel anaerobic sulfate-reducing bacterium isolated from terrestrial mud volcano, Taman Peninsula, Russia.</title>
        <authorList>
            <person name="Khomyakova M.A."/>
            <person name="Merkel A.Y."/>
            <person name="Slobodkin A.I."/>
        </authorList>
    </citation>
    <scope>NUCLEOTIDE SEQUENCE</scope>
    <source>
        <strain evidence="3">M08but</strain>
    </source>
</reference>
<dbReference type="EMBL" id="JALJRB010000005">
    <property type="protein sequence ID" value="MCJ8500295.1"/>
    <property type="molecule type" value="Genomic_DNA"/>
</dbReference>
<dbReference type="Proteomes" id="UP001165427">
    <property type="component" value="Unassembled WGS sequence"/>
</dbReference>
<gene>
    <name evidence="3" type="ORF">MRX98_06885</name>
</gene>
<keyword evidence="2" id="KW-0472">Membrane</keyword>
<proteinExistence type="predicted"/>
<accession>A0AA41UI24</accession>
<sequence length="196" mass="21549">MEELIKKIPVSIIAICIAVLTVLVSIAVIRGDSAIDIWGIKIDPKRGEKQDGVLTNLPVGTILASYLAPNQMKENYGNQWVLANGDEVSTKTPFYTLTGKTKLPDLRGVFIRGLNVNRNDGKQDPDGQNRNVGDFQADDFLNHNHAISTAGIWGRSFKGEDGSPNTAHERIGATENKGGKETRPRNVALYYYIKIL</sequence>
<evidence type="ECO:0000313" key="3">
    <source>
        <dbReference type="EMBL" id="MCJ8500295.1"/>
    </source>
</evidence>
<evidence type="ECO:0008006" key="5">
    <source>
        <dbReference type="Google" id="ProtNLM"/>
    </source>
</evidence>
<keyword evidence="2" id="KW-0812">Transmembrane</keyword>
<evidence type="ECO:0000256" key="1">
    <source>
        <dbReference type="SAM" id="MobiDB-lite"/>
    </source>
</evidence>